<dbReference type="InterPro" id="IPR000198">
    <property type="entry name" value="RhoGAP_dom"/>
</dbReference>
<feature type="region of interest" description="Disordered" evidence="2">
    <location>
        <begin position="142"/>
        <end position="212"/>
    </location>
</feature>
<reference evidence="4 5" key="1">
    <citation type="submission" date="2024-02" db="EMBL/GenBank/DDBJ databases">
        <title>A draft genome for the cacao thread blight pathogen Marasmius crinis-equi.</title>
        <authorList>
            <person name="Cohen S.P."/>
            <person name="Baruah I.K."/>
            <person name="Amoako-Attah I."/>
            <person name="Bukari Y."/>
            <person name="Meinhardt L.W."/>
            <person name="Bailey B.A."/>
        </authorList>
    </citation>
    <scope>NUCLEOTIDE SEQUENCE [LARGE SCALE GENOMIC DNA]</scope>
    <source>
        <strain evidence="4 5">GH-76</strain>
    </source>
</reference>
<evidence type="ECO:0000256" key="2">
    <source>
        <dbReference type="SAM" id="MobiDB-lite"/>
    </source>
</evidence>
<dbReference type="Proteomes" id="UP001465976">
    <property type="component" value="Unassembled WGS sequence"/>
</dbReference>
<dbReference type="InterPro" id="IPR051025">
    <property type="entry name" value="RhoGAP"/>
</dbReference>
<dbReference type="Gene3D" id="1.10.555.10">
    <property type="entry name" value="Rho GTPase activation protein"/>
    <property type="match status" value="1"/>
</dbReference>
<organism evidence="4 5">
    <name type="scientific">Marasmius crinis-equi</name>
    <dbReference type="NCBI Taxonomy" id="585013"/>
    <lineage>
        <taxon>Eukaryota</taxon>
        <taxon>Fungi</taxon>
        <taxon>Dikarya</taxon>
        <taxon>Basidiomycota</taxon>
        <taxon>Agaricomycotina</taxon>
        <taxon>Agaricomycetes</taxon>
        <taxon>Agaricomycetidae</taxon>
        <taxon>Agaricales</taxon>
        <taxon>Marasmiineae</taxon>
        <taxon>Marasmiaceae</taxon>
        <taxon>Marasmius</taxon>
    </lineage>
</organism>
<name>A0ABR3FDA0_9AGAR</name>
<dbReference type="PANTHER" id="PTHR15228">
    <property type="entry name" value="SPERMATHECAL PHYSIOLOGY VARIANT"/>
    <property type="match status" value="1"/>
</dbReference>
<dbReference type="PANTHER" id="PTHR15228:SF25">
    <property type="entry name" value="F-BAR DOMAIN-CONTAINING PROTEIN"/>
    <property type="match status" value="1"/>
</dbReference>
<dbReference type="SUPFAM" id="SSF48350">
    <property type="entry name" value="GTPase activation domain, GAP"/>
    <property type="match status" value="1"/>
</dbReference>
<evidence type="ECO:0000313" key="5">
    <source>
        <dbReference type="Proteomes" id="UP001465976"/>
    </source>
</evidence>
<comment type="caution">
    <text evidence="4">The sequence shown here is derived from an EMBL/GenBank/DDBJ whole genome shotgun (WGS) entry which is preliminary data.</text>
</comment>
<feature type="domain" description="Rho-GAP" evidence="3">
    <location>
        <begin position="1"/>
        <end position="131"/>
    </location>
</feature>
<dbReference type="InterPro" id="IPR008936">
    <property type="entry name" value="Rho_GTPase_activation_prot"/>
</dbReference>
<proteinExistence type="predicted"/>
<gene>
    <name evidence="4" type="primary">SAC7_1</name>
    <name evidence="4" type="ORF">V5O48_008670</name>
</gene>
<protein>
    <submittedName>
        <fullName evidence="4">GTPase activating protein (GAP) for Rho1p</fullName>
    </submittedName>
</protein>
<dbReference type="PROSITE" id="PS50238">
    <property type="entry name" value="RHOGAP"/>
    <property type="match status" value="1"/>
</dbReference>
<sequence length="212" mass="23584">MILPVCSDGTSLKCLFVILFPNQEPVIPCDLYHDFRDAIVKEPFDQEEVILNYKHLIWGMPRPNKDLLLYVLALLSMFARNSDKNLMPVTTLAAIFRPGLISHPSHETALEEHRLSQRVLEFLIVEQDWFLLDIPGPPQDETVLLTTTSSTSSDAGTQRHESRPVVEPDLSLVNKDQPVGGESSAGVTRTRSLPSKWRDGSSSTDGGKGTAF</sequence>
<evidence type="ECO:0000313" key="4">
    <source>
        <dbReference type="EMBL" id="KAL0573287.1"/>
    </source>
</evidence>
<keyword evidence="1" id="KW-0343">GTPase activation</keyword>
<feature type="compositionally biased region" description="Basic and acidic residues" evidence="2">
    <location>
        <begin position="157"/>
        <end position="166"/>
    </location>
</feature>
<dbReference type="Pfam" id="PF00620">
    <property type="entry name" value="RhoGAP"/>
    <property type="match status" value="1"/>
</dbReference>
<accession>A0ABR3FDA0</accession>
<keyword evidence="5" id="KW-1185">Reference proteome</keyword>
<evidence type="ECO:0000256" key="1">
    <source>
        <dbReference type="ARBA" id="ARBA00022468"/>
    </source>
</evidence>
<evidence type="ECO:0000259" key="3">
    <source>
        <dbReference type="PROSITE" id="PS50238"/>
    </source>
</evidence>
<dbReference type="EMBL" id="JBAHYK010000520">
    <property type="protein sequence ID" value="KAL0573287.1"/>
    <property type="molecule type" value="Genomic_DNA"/>
</dbReference>